<proteinExistence type="inferred from homology"/>
<comment type="similarity">
    <text evidence="3">Belongs to the methyl-accepting chemotaxis (MCP) protein family.</text>
</comment>
<evidence type="ECO:0000313" key="9">
    <source>
        <dbReference type="Proteomes" id="UP001149821"/>
    </source>
</evidence>
<keyword evidence="2 4" id="KW-0807">Transducer</keyword>
<dbReference type="CDD" id="cd06225">
    <property type="entry name" value="HAMP"/>
    <property type="match status" value="1"/>
</dbReference>
<dbReference type="Gene3D" id="1.10.287.950">
    <property type="entry name" value="Methyl-accepting chemotaxis protein"/>
    <property type="match status" value="1"/>
</dbReference>
<gene>
    <name evidence="8" type="ORF">LRP49_09665</name>
</gene>
<evidence type="ECO:0000256" key="5">
    <source>
        <dbReference type="SAM" id="Phobius"/>
    </source>
</evidence>
<dbReference type="Pfam" id="PF05227">
    <property type="entry name" value="CHASE3"/>
    <property type="match status" value="2"/>
</dbReference>
<organism evidence="8 9">
    <name type="scientific">Enterovibrio qingdaonensis</name>
    <dbReference type="NCBI Taxonomy" id="2899818"/>
    <lineage>
        <taxon>Bacteria</taxon>
        <taxon>Pseudomonadati</taxon>
        <taxon>Pseudomonadota</taxon>
        <taxon>Gammaproteobacteria</taxon>
        <taxon>Vibrionales</taxon>
        <taxon>Vibrionaceae</taxon>
        <taxon>Enterovibrio</taxon>
    </lineage>
</organism>
<dbReference type="PROSITE" id="PS50111">
    <property type="entry name" value="CHEMOTAXIS_TRANSDUC_2"/>
    <property type="match status" value="1"/>
</dbReference>
<evidence type="ECO:0000256" key="4">
    <source>
        <dbReference type="PROSITE-ProRule" id="PRU00284"/>
    </source>
</evidence>
<feature type="transmembrane region" description="Helical" evidence="5">
    <location>
        <begin position="296"/>
        <end position="320"/>
    </location>
</feature>
<feature type="transmembrane region" description="Helical" evidence="5">
    <location>
        <begin position="12"/>
        <end position="31"/>
    </location>
</feature>
<dbReference type="SUPFAM" id="SSF58104">
    <property type="entry name" value="Methyl-accepting chemotaxis protein (MCP) signaling domain"/>
    <property type="match status" value="1"/>
</dbReference>
<accession>A0ABT5QKF0</accession>
<comment type="caution">
    <text evidence="8">The sequence shown here is derived from an EMBL/GenBank/DDBJ whole genome shotgun (WGS) entry which is preliminary data.</text>
</comment>
<dbReference type="EMBL" id="JAJUBB010000005">
    <property type="protein sequence ID" value="MDD1781465.1"/>
    <property type="molecule type" value="Genomic_DNA"/>
</dbReference>
<keyword evidence="5" id="KW-0812">Transmembrane</keyword>
<dbReference type="PANTHER" id="PTHR32089">
    <property type="entry name" value="METHYL-ACCEPTING CHEMOTAXIS PROTEIN MCPB"/>
    <property type="match status" value="1"/>
</dbReference>
<evidence type="ECO:0000259" key="6">
    <source>
        <dbReference type="PROSITE" id="PS50111"/>
    </source>
</evidence>
<dbReference type="SMART" id="SM00304">
    <property type="entry name" value="HAMP"/>
    <property type="match status" value="1"/>
</dbReference>
<feature type="domain" description="HAMP" evidence="7">
    <location>
        <begin position="322"/>
        <end position="374"/>
    </location>
</feature>
<protein>
    <submittedName>
        <fullName evidence="8">Methyl-accepting chemotaxis protein</fullName>
    </submittedName>
</protein>
<sequence length="655" mass="70065">MLMNKLTIKSKLLIGNIITGLLLALLCGIAWNGINTMDRTADMVNHTHKVINFSNGLVNAMVDKETGLRGFAIGGEDEYLEPYYGGLKAFQERLDVVTSLTSDNPAQQARFADVAKDAAAWDAYAESVIALRKNIREGDRSNTQLKELIASGIGKQKFDGLRAEIASGQFGLAGDRLLEAMVNMETGLRGFMLNRQEAYLEPYIAGKKTAERIMRTIEGTKLAQNADGWINGYAEKAIATVREANKFSTTADLYAKLTKKEGKAYMDGLRQKVADIVSIEHGLMEQRSAAAHNASILASNVIIFGGLFTIVVAIAFGLFVSKSITKPISKVVAAARQLATGDLTFKLEKGANTEVGQLQNALRDTADSLSGIISSMAQASDRLTNASADLGKTTHITSEGAQNQLQMTDQVAVGMQEMASVVGEVSSNAEAVARLADEANGEAQSGLKVVKDTIQSIQTLETEVKNTASRLNGLAQETDNIGGILDVILGIADQTNLLALNAAIEAARAGEQGRGFAVVADEVRGLAQRTQNSTTEIQSLIERLQQGTREVVTSMEKSSAIVQSSVEDASKSGDAFNTITKAIGEIQQFSTLNATACEEQSATTNEINKNVQEVSSISKESAGSVETTVRASNELSQLSDTLQNIVGQFKLRHVS</sequence>
<dbReference type="SMART" id="SM00283">
    <property type="entry name" value="MA"/>
    <property type="match status" value="1"/>
</dbReference>
<keyword evidence="5" id="KW-0472">Membrane</keyword>
<evidence type="ECO:0000256" key="3">
    <source>
        <dbReference type="ARBA" id="ARBA00029447"/>
    </source>
</evidence>
<comment type="subcellular location">
    <subcellularLocation>
        <location evidence="1">Membrane</location>
    </subcellularLocation>
</comment>
<evidence type="ECO:0000256" key="2">
    <source>
        <dbReference type="ARBA" id="ARBA00023224"/>
    </source>
</evidence>
<name>A0ABT5QKF0_9GAMM</name>
<dbReference type="InterPro" id="IPR004089">
    <property type="entry name" value="MCPsignal_dom"/>
</dbReference>
<dbReference type="CDD" id="cd11386">
    <property type="entry name" value="MCP_signal"/>
    <property type="match status" value="1"/>
</dbReference>
<dbReference type="Pfam" id="PF00672">
    <property type="entry name" value="HAMP"/>
    <property type="match status" value="1"/>
</dbReference>
<dbReference type="CDD" id="cd19410">
    <property type="entry name" value="HK9-like_sensor"/>
    <property type="match status" value="1"/>
</dbReference>
<reference evidence="8" key="1">
    <citation type="submission" date="2021-12" db="EMBL/GenBank/DDBJ databases">
        <title>Enterovibrio ZSDZ35 sp. nov. and Enterovibrio ZSDZ42 sp. nov., isolated from coastal seawater in Qingdao.</title>
        <authorList>
            <person name="Zhang P."/>
        </authorList>
    </citation>
    <scope>NUCLEOTIDE SEQUENCE</scope>
    <source>
        <strain evidence="8">ZSDZ35</strain>
    </source>
</reference>
<dbReference type="Pfam" id="PF00015">
    <property type="entry name" value="MCPsignal"/>
    <property type="match status" value="1"/>
</dbReference>
<dbReference type="InterPro" id="IPR003660">
    <property type="entry name" value="HAMP_dom"/>
</dbReference>
<dbReference type="InterPro" id="IPR007891">
    <property type="entry name" value="CHASE3"/>
</dbReference>
<evidence type="ECO:0000259" key="7">
    <source>
        <dbReference type="PROSITE" id="PS50885"/>
    </source>
</evidence>
<evidence type="ECO:0000256" key="1">
    <source>
        <dbReference type="ARBA" id="ARBA00004370"/>
    </source>
</evidence>
<feature type="domain" description="Methyl-accepting transducer" evidence="6">
    <location>
        <begin position="379"/>
        <end position="615"/>
    </location>
</feature>
<dbReference type="PROSITE" id="PS50885">
    <property type="entry name" value="HAMP"/>
    <property type="match status" value="1"/>
</dbReference>
<evidence type="ECO:0000313" key="8">
    <source>
        <dbReference type="EMBL" id="MDD1781465.1"/>
    </source>
</evidence>
<keyword evidence="9" id="KW-1185">Reference proteome</keyword>
<dbReference type="Proteomes" id="UP001149821">
    <property type="component" value="Unassembled WGS sequence"/>
</dbReference>
<keyword evidence="5" id="KW-1133">Transmembrane helix</keyword>
<dbReference type="PANTHER" id="PTHR32089:SF112">
    <property type="entry name" value="LYSOZYME-LIKE PROTEIN-RELATED"/>
    <property type="match status" value="1"/>
</dbReference>